<dbReference type="EnsemblPlants" id="Solyc05g016005.1.1">
    <property type="protein sequence ID" value="Solyc05g016005.1.1"/>
    <property type="gene ID" value="Solyc05g016005.1"/>
</dbReference>
<name>A0A3Q7GE74_SOLLC</name>
<proteinExistence type="predicted"/>
<dbReference type="AlphaFoldDB" id="A0A3Q7GE74"/>
<organism evidence="1">
    <name type="scientific">Solanum lycopersicum</name>
    <name type="common">Tomato</name>
    <name type="synonym">Lycopersicon esculentum</name>
    <dbReference type="NCBI Taxonomy" id="4081"/>
    <lineage>
        <taxon>Eukaryota</taxon>
        <taxon>Viridiplantae</taxon>
        <taxon>Streptophyta</taxon>
        <taxon>Embryophyta</taxon>
        <taxon>Tracheophyta</taxon>
        <taxon>Spermatophyta</taxon>
        <taxon>Magnoliopsida</taxon>
        <taxon>eudicotyledons</taxon>
        <taxon>Gunneridae</taxon>
        <taxon>Pentapetalae</taxon>
        <taxon>asterids</taxon>
        <taxon>lamiids</taxon>
        <taxon>Solanales</taxon>
        <taxon>Solanaceae</taxon>
        <taxon>Solanoideae</taxon>
        <taxon>Solaneae</taxon>
        <taxon>Solanum</taxon>
        <taxon>Solanum subgen. Lycopersicon</taxon>
    </lineage>
</organism>
<sequence>MISLILCIGSSISVLVIVGALTGRIGSSPLSKKLELEQTCRSFEHQRGGDVKFLCGKKDRLGVFVIRFGFVCFTRVVKRIERGFGCEICDSVVFTRVVKRTGWGFGSHICLFVSRLLEWQRGWSGAELLLVVVWFSSSSEGGSPNG</sequence>
<dbReference type="InParanoid" id="A0A3Q7GE74"/>
<protein>
    <submittedName>
        <fullName evidence="1">Uncharacterized protein</fullName>
    </submittedName>
</protein>
<reference evidence="1" key="1">
    <citation type="journal article" date="2012" name="Nature">
        <title>The tomato genome sequence provides insights into fleshy fruit evolution.</title>
        <authorList>
            <consortium name="Tomato Genome Consortium"/>
        </authorList>
    </citation>
    <scope>NUCLEOTIDE SEQUENCE [LARGE SCALE GENOMIC DNA]</scope>
    <source>
        <strain evidence="1">cv. Heinz 1706</strain>
    </source>
</reference>
<keyword evidence="2" id="KW-1185">Reference proteome</keyword>
<dbReference type="Proteomes" id="UP000004994">
    <property type="component" value="Chromosome 5"/>
</dbReference>
<accession>A0A3Q7GE74</accession>
<evidence type="ECO:0000313" key="1">
    <source>
        <dbReference type="EnsemblPlants" id="Solyc05g016005.1.1"/>
    </source>
</evidence>
<dbReference type="Gramene" id="Solyc05g016005.1.1">
    <property type="protein sequence ID" value="Solyc05g016005.1.1"/>
    <property type="gene ID" value="Solyc05g016005.1"/>
</dbReference>
<evidence type="ECO:0000313" key="2">
    <source>
        <dbReference type="Proteomes" id="UP000004994"/>
    </source>
</evidence>
<reference evidence="1" key="2">
    <citation type="submission" date="2019-01" db="UniProtKB">
        <authorList>
            <consortium name="EnsemblPlants"/>
        </authorList>
    </citation>
    <scope>IDENTIFICATION</scope>
    <source>
        <strain evidence="1">cv. Heinz 1706</strain>
    </source>
</reference>